<feature type="binding site" evidence="2">
    <location>
        <begin position="44"/>
        <end position="51"/>
    </location>
    <ligand>
        <name>ATP</name>
        <dbReference type="ChEBI" id="CHEBI:30616"/>
    </ligand>
</feature>
<dbReference type="Gene3D" id="1.10.3290.10">
    <property type="entry name" value="Fido-like domain"/>
    <property type="match status" value="1"/>
</dbReference>
<name>A0A4Y5YH50_9GAMM</name>
<dbReference type="EMBL" id="CP041036">
    <property type="protein sequence ID" value="QDE31876.1"/>
    <property type="molecule type" value="Genomic_DNA"/>
</dbReference>
<dbReference type="InterPro" id="IPR040198">
    <property type="entry name" value="Fido_containing"/>
</dbReference>
<evidence type="ECO:0000313" key="4">
    <source>
        <dbReference type="EMBL" id="QDE31876.1"/>
    </source>
</evidence>
<dbReference type="GO" id="GO:0005524">
    <property type="term" value="F:ATP binding"/>
    <property type="evidence" value="ECO:0007669"/>
    <property type="project" value="UniProtKB-KW"/>
</dbReference>
<reference evidence="4 5" key="1">
    <citation type="submission" date="2019-06" db="EMBL/GenBank/DDBJ databases">
        <title>The genome of Shewanella sp. SM1901.</title>
        <authorList>
            <person name="Cha Q."/>
        </authorList>
    </citation>
    <scope>NUCLEOTIDE SEQUENCE [LARGE SCALE GENOMIC DNA]</scope>
    <source>
        <strain evidence="4 5">SM1901</strain>
    </source>
</reference>
<evidence type="ECO:0000313" key="5">
    <source>
        <dbReference type="Proteomes" id="UP000319809"/>
    </source>
</evidence>
<keyword evidence="5" id="KW-1185">Reference proteome</keyword>
<dbReference type="PANTHER" id="PTHR13504:SF38">
    <property type="entry name" value="FIDO DOMAIN-CONTAINING PROTEIN"/>
    <property type="match status" value="1"/>
</dbReference>
<dbReference type="Proteomes" id="UP000319809">
    <property type="component" value="Chromosome"/>
</dbReference>
<feature type="active site" evidence="1">
    <location>
        <position position="40"/>
    </location>
</feature>
<dbReference type="InterPro" id="IPR036597">
    <property type="entry name" value="Fido-like_dom_sf"/>
</dbReference>
<organism evidence="4 5">
    <name type="scientific">Shewanella polaris</name>
    <dbReference type="NCBI Taxonomy" id="2588449"/>
    <lineage>
        <taxon>Bacteria</taxon>
        <taxon>Pseudomonadati</taxon>
        <taxon>Pseudomonadota</taxon>
        <taxon>Gammaproteobacteria</taxon>
        <taxon>Alteromonadales</taxon>
        <taxon>Shewanellaceae</taxon>
        <taxon>Shewanella</taxon>
    </lineage>
</organism>
<dbReference type="KEGG" id="spol:FH971_13450"/>
<dbReference type="PANTHER" id="PTHR13504">
    <property type="entry name" value="FIDO DOMAIN-CONTAINING PROTEIN DDB_G0283145"/>
    <property type="match status" value="1"/>
</dbReference>
<evidence type="ECO:0000256" key="1">
    <source>
        <dbReference type="PIRSR" id="PIRSR640198-1"/>
    </source>
</evidence>
<proteinExistence type="predicted"/>
<dbReference type="PROSITE" id="PS51459">
    <property type="entry name" value="FIDO"/>
    <property type="match status" value="1"/>
</dbReference>
<dbReference type="InterPro" id="IPR003812">
    <property type="entry name" value="Fido"/>
</dbReference>
<dbReference type="AlphaFoldDB" id="A0A4Y5YH50"/>
<evidence type="ECO:0000259" key="3">
    <source>
        <dbReference type="PROSITE" id="PS51459"/>
    </source>
</evidence>
<feature type="domain" description="Fido" evidence="3">
    <location>
        <begin position="1"/>
        <end position="98"/>
    </location>
</feature>
<sequence>MPPQSEQLMDCMGALKDLIVSEPNFAVKAVLGHFFLGYIHPFPDGNGRTSRFLMNFMFLLGGYNWTIVPVTERTAYLDALENASIDNNVVPFAEFIKAIMPA</sequence>
<gene>
    <name evidence="4" type="ORF">FH971_13450</name>
</gene>
<keyword evidence="2" id="KW-0067">ATP-binding</keyword>
<keyword evidence="2" id="KW-0547">Nucleotide-binding</keyword>
<accession>A0A4Y5YH50</accession>
<dbReference type="SUPFAM" id="SSF140931">
    <property type="entry name" value="Fic-like"/>
    <property type="match status" value="1"/>
</dbReference>
<protein>
    <recommendedName>
        <fullName evidence="3">Fido domain-containing protein</fullName>
    </recommendedName>
</protein>
<dbReference type="Pfam" id="PF02661">
    <property type="entry name" value="Fic"/>
    <property type="match status" value="1"/>
</dbReference>
<evidence type="ECO:0000256" key="2">
    <source>
        <dbReference type="PIRSR" id="PIRSR640198-2"/>
    </source>
</evidence>